<proteinExistence type="predicted"/>
<evidence type="ECO:0000256" key="1">
    <source>
        <dbReference type="SAM" id="Coils"/>
    </source>
</evidence>
<sequence>MTTLDEIPFVSSPLNEETLIKFPIESNLRKDLTKMKNTCNNILKMFQDAKSNRDLFDKTINIVNIGNDILLEIQQIIDGSQNSFELKKEIEESPAFQKYSDCISKFETFNQSNPTDEVRREISGLNDELEILTNELRELFNRWKSDRTGWNGKIKKKFKAIAKMASLRKSVSIFEKEIRPYELKLDFIKPIVPSVTVGSKHHITKGFYASTSVAIKVVGNFESGDPKLLELKNEIEFLKNFHNCDHILDV</sequence>
<evidence type="ECO:0000313" key="2">
    <source>
        <dbReference type="EMBL" id="RIA78707.1"/>
    </source>
</evidence>
<comment type="caution">
    <text evidence="2">The sequence shown here is derived from an EMBL/GenBank/DDBJ whole genome shotgun (WGS) entry which is preliminary data.</text>
</comment>
<evidence type="ECO:0008006" key="4">
    <source>
        <dbReference type="Google" id="ProtNLM"/>
    </source>
</evidence>
<organism evidence="2 3">
    <name type="scientific">Glomus cerebriforme</name>
    <dbReference type="NCBI Taxonomy" id="658196"/>
    <lineage>
        <taxon>Eukaryota</taxon>
        <taxon>Fungi</taxon>
        <taxon>Fungi incertae sedis</taxon>
        <taxon>Mucoromycota</taxon>
        <taxon>Glomeromycotina</taxon>
        <taxon>Glomeromycetes</taxon>
        <taxon>Glomerales</taxon>
        <taxon>Glomeraceae</taxon>
        <taxon>Glomus</taxon>
    </lineage>
</organism>
<gene>
    <name evidence="2" type="ORF">C1645_842554</name>
</gene>
<name>A0A397S420_9GLOM</name>
<dbReference type="EMBL" id="QKYT01002289">
    <property type="protein sequence ID" value="RIA78707.1"/>
    <property type="molecule type" value="Genomic_DNA"/>
</dbReference>
<keyword evidence="3" id="KW-1185">Reference proteome</keyword>
<protein>
    <recommendedName>
        <fullName evidence="4">Protein kinase domain-containing protein</fullName>
    </recommendedName>
</protein>
<dbReference type="Proteomes" id="UP000265703">
    <property type="component" value="Unassembled WGS sequence"/>
</dbReference>
<feature type="coiled-coil region" evidence="1">
    <location>
        <begin position="115"/>
        <end position="142"/>
    </location>
</feature>
<reference evidence="2 3" key="1">
    <citation type="submission" date="2018-06" db="EMBL/GenBank/DDBJ databases">
        <title>Comparative genomics reveals the genomic features of Rhizophagus irregularis, R. cerebriforme, R. diaphanum and Gigaspora rosea, and their symbiotic lifestyle signature.</title>
        <authorList>
            <person name="Morin E."/>
            <person name="San Clemente H."/>
            <person name="Chen E.C.H."/>
            <person name="De La Providencia I."/>
            <person name="Hainaut M."/>
            <person name="Kuo A."/>
            <person name="Kohler A."/>
            <person name="Murat C."/>
            <person name="Tang N."/>
            <person name="Roy S."/>
            <person name="Loubradou J."/>
            <person name="Henrissat B."/>
            <person name="Grigoriev I.V."/>
            <person name="Corradi N."/>
            <person name="Roux C."/>
            <person name="Martin F.M."/>
        </authorList>
    </citation>
    <scope>NUCLEOTIDE SEQUENCE [LARGE SCALE GENOMIC DNA]</scope>
    <source>
        <strain evidence="2 3">DAOM 227022</strain>
    </source>
</reference>
<evidence type="ECO:0000313" key="3">
    <source>
        <dbReference type="Proteomes" id="UP000265703"/>
    </source>
</evidence>
<dbReference type="AlphaFoldDB" id="A0A397S420"/>
<keyword evidence="1" id="KW-0175">Coiled coil</keyword>
<accession>A0A397S420</accession>